<proteinExistence type="predicted"/>
<dbReference type="PROSITE" id="PS51257">
    <property type="entry name" value="PROKAR_LIPOPROTEIN"/>
    <property type="match status" value="1"/>
</dbReference>
<gene>
    <name evidence="2" type="ORF">IC234_13220</name>
</gene>
<sequence>MRTFSFRSLTLACLASGLLLTAGCNRKSDDAAPDDITTAEDRSEDNIETAISTDAMNLAGPADFSSTAPAFAIPDADFRARFGSCATRTYDAQARVLTIDFGTTNCLCADGRYRRGQIRVAFTTDVLKRRAGAVVTRVNYFVNDNQHTATRTFTDLGQGSFSVDVTGASIIRANNGGTHSWTANWTFTQTAGYGTATFADDVFTVTGSAAGTNRKSVGYTTTIDTNNPLIKRGDCPKYYVQGSMTLTNTNGKTLVLNYDPSGTHDCDKIASVTVNGRTRTITLR</sequence>
<dbReference type="Proteomes" id="UP000606003">
    <property type="component" value="Unassembled WGS sequence"/>
</dbReference>
<comment type="caution">
    <text evidence="2">The sequence shown here is derived from an EMBL/GenBank/DDBJ whole genome shotgun (WGS) entry which is preliminary data.</text>
</comment>
<evidence type="ECO:0000256" key="1">
    <source>
        <dbReference type="SAM" id="SignalP"/>
    </source>
</evidence>
<dbReference type="RefSeq" id="WP_190925366.1">
    <property type="nucleotide sequence ID" value="NZ_JACXAC010000004.1"/>
</dbReference>
<evidence type="ECO:0000313" key="2">
    <source>
        <dbReference type="EMBL" id="MBD2723090.1"/>
    </source>
</evidence>
<organism evidence="2 3">
    <name type="scientific">Hymenobacter armeniacus</name>
    <dbReference type="NCBI Taxonomy" id="2771358"/>
    <lineage>
        <taxon>Bacteria</taxon>
        <taxon>Pseudomonadati</taxon>
        <taxon>Bacteroidota</taxon>
        <taxon>Cytophagia</taxon>
        <taxon>Cytophagales</taxon>
        <taxon>Hymenobacteraceae</taxon>
        <taxon>Hymenobacter</taxon>
    </lineage>
</organism>
<protein>
    <recommendedName>
        <fullName evidence="4">Lipoprotein</fullName>
    </recommendedName>
</protein>
<keyword evidence="1" id="KW-0732">Signal</keyword>
<reference evidence="2 3" key="1">
    <citation type="submission" date="2020-09" db="EMBL/GenBank/DDBJ databases">
        <authorList>
            <person name="Kim M.K."/>
        </authorList>
    </citation>
    <scope>NUCLEOTIDE SEQUENCE [LARGE SCALE GENOMIC DNA]</scope>
    <source>
        <strain evidence="2 3">BT189</strain>
    </source>
</reference>
<evidence type="ECO:0008006" key="4">
    <source>
        <dbReference type="Google" id="ProtNLM"/>
    </source>
</evidence>
<name>A0ABR8JSZ1_9BACT</name>
<keyword evidence="3" id="KW-1185">Reference proteome</keyword>
<feature type="signal peptide" evidence="1">
    <location>
        <begin position="1"/>
        <end position="22"/>
    </location>
</feature>
<dbReference type="EMBL" id="JACXAC010000004">
    <property type="protein sequence ID" value="MBD2723090.1"/>
    <property type="molecule type" value="Genomic_DNA"/>
</dbReference>
<accession>A0ABR8JSZ1</accession>
<evidence type="ECO:0000313" key="3">
    <source>
        <dbReference type="Proteomes" id="UP000606003"/>
    </source>
</evidence>
<feature type="chain" id="PRO_5047445638" description="Lipoprotein" evidence="1">
    <location>
        <begin position="23"/>
        <end position="284"/>
    </location>
</feature>